<sequence length="236" mass="25040">MHYLATLAGREDASAEPGSPEFEAELQAYVDFESEAGAAVAGGAALYPAETALTVRHSAGQVMITDGPFTEQAEVVGGFYVLDCADLDEAIQRARRIPAAAVGAVELRPAVMYAPHGTPGPDWWMALLWEQPDAVIAPETPEWDAAVAQHSRFGEEQRAAIRGGAALMPPATATTLRVREGELLLTDGPFPEFAEVVDGFYLFAAPDRATAARIAARIPCGEKGHVEVRQVVDLGA</sequence>
<evidence type="ECO:0000256" key="1">
    <source>
        <dbReference type="ARBA" id="ARBA00007689"/>
    </source>
</evidence>
<feature type="domain" description="YCII-related" evidence="2">
    <location>
        <begin position="23"/>
        <end position="109"/>
    </location>
</feature>
<comment type="caution">
    <text evidence="3">The sequence shown here is derived from an EMBL/GenBank/DDBJ whole genome shotgun (WGS) entry which is preliminary data.</text>
</comment>
<dbReference type="Pfam" id="PF03795">
    <property type="entry name" value="YCII"/>
    <property type="match status" value="2"/>
</dbReference>
<proteinExistence type="inferred from homology"/>
<comment type="similarity">
    <text evidence="1">Belongs to the YciI family.</text>
</comment>
<dbReference type="InterPro" id="IPR005545">
    <property type="entry name" value="YCII"/>
</dbReference>
<dbReference type="Proteomes" id="UP000798951">
    <property type="component" value="Unassembled WGS sequence"/>
</dbReference>
<dbReference type="PANTHER" id="PTHR35174">
    <property type="entry name" value="BLL7171 PROTEIN-RELATED"/>
    <property type="match status" value="1"/>
</dbReference>
<dbReference type="SUPFAM" id="SSF54909">
    <property type="entry name" value="Dimeric alpha+beta barrel"/>
    <property type="match status" value="2"/>
</dbReference>
<name>A0ABQ6YL64_9NOCA</name>
<protein>
    <recommendedName>
        <fullName evidence="2">YCII-related domain-containing protein</fullName>
    </recommendedName>
</protein>
<reference evidence="3 4" key="1">
    <citation type="submission" date="2019-07" db="EMBL/GenBank/DDBJ databases">
        <title>Genomic Encyclopedia of Type Strains, Phase IV (KMG-IV): sequencing the most valuable type-strain genomes for metagenomic binning, comparative biology and taxonomic classification.</title>
        <authorList>
            <person name="Goeker M."/>
        </authorList>
    </citation>
    <scope>NUCLEOTIDE SEQUENCE [LARGE SCALE GENOMIC DNA]</scope>
    <source>
        <strain evidence="3 4">DSM 44831</strain>
    </source>
</reference>
<dbReference type="PANTHER" id="PTHR35174:SF3">
    <property type="entry name" value="BLL7171 PROTEIN"/>
    <property type="match status" value="1"/>
</dbReference>
<dbReference type="RefSeq" id="WP_067985377.1">
    <property type="nucleotide sequence ID" value="NZ_VMSD01000005.1"/>
</dbReference>
<keyword evidence="4" id="KW-1185">Reference proteome</keyword>
<accession>A0ABQ6YL64</accession>
<evidence type="ECO:0000259" key="2">
    <source>
        <dbReference type="Pfam" id="PF03795"/>
    </source>
</evidence>
<evidence type="ECO:0000313" key="3">
    <source>
        <dbReference type="EMBL" id="KAF0846534.1"/>
    </source>
</evidence>
<dbReference type="EMBL" id="VMSD01000005">
    <property type="protein sequence ID" value="KAF0846534.1"/>
    <property type="molecule type" value="Genomic_DNA"/>
</dbReference>
<feature type="domain" description="YCII-related" evidence="2">
    <location>
        <begin position="125"/>
        <end position="233"/>
    </location>
</feature>
<dbReference type="Gene3D" id="3.30.70.1060">
    <property type="entry name" value="Dimeric alpha+beta barrel"/>
    <property type="match status" value="2"/>
</dbReference>
<evidence type="ECO:0000313" key="4">
    <source>
        <dbReference type="Proteomes" id="UP000798951"/>
    </source>
</evidence>
<gene>
    <name evidence="3" type="ORF">FNL39_105450</name>
</gene>
<organism evidence="3 4">
    <name type="scientific">Nocardia caishijiensis</name>
    <dbReference type="NCBI Taxonomy" id="184756"/>
    <lineage>
        <taxon>Bacteria</taxon>
        <taxon>Bacillati</taxon>
        <taxon>Actinomycetota</taxon>
        <taxon>Actinomycetes</taxon>
        <taxon>Mycobacteriales</taxon>
        <taxon>Nocardiaceae</taxon>
        <taxon>Nocardia</taxon>
    </lineage>
</organism>
<dbReference type="InterPro" id="IPR011008">
    <property type="entry name" value="Dimeric_a/b-barrel"/>
</dbReference>